<keyword evidence="1" id="KW-0472">Membrane</keyword>
<dbReference type="Proteomes" id="UP000231553">
    <property type="component" value="Unassembled WGS sequence"/>
</dbReference>
<organism evidence="2 3">
    <name type="scientific">Pseudooceanicola lipolyticus</name>
    <dbReference type="NCBI Taxonomy" id="2029104"/>
    <lineage>
        <taxon>Bacteria</taxon>
        <taxon>Pseudomonadati</taxon>
        <taxon>Pseudomonadota</taxon>
        <taxon>Alphaproteobacteria</taxon>
        <taxon>Rhodobacterales</taxon>
        <taxon>Paracoccaceae</taxon>
        <taxon>Pseudooceanicola</taxon>
    </lineage>
</organism>
<dbReference type="EMBL" id="PGTB01000094">
    <property type="protein sequence ID" value="PJE35389.1"/>
    <property type="molecule type" value="Genomic_DNA"/>
</dbReference>
<gene>
    <name evidence="2" type="ORF">CVM52_17355</name>
</gene>
<sequence length="239" mass="24436">MLETATALLLAHAATDFLFKTNGLPASRPPAATLILHAVIVLVASQAAIGRVDAWEPLAIAAASLAINTVTAFAMPARLWAFLLDQAAHVATLLAVAFLSPGLFAGGLWAGLDGLPAVMALGAGGIIATAAGGQAVALLVDPWDKSMLPEGLPNGGRLIGLLERSIIYLLIIVGQPAGIGFLIAAKSVLRFETASKDQRAGEYVIVGTLASFGWAMVAGWATLALVSHLPPIGILPQSP</sequence>
<feature type="transmembrane region" description="Helical" evidence="1">
    <location>
        <begin position="87"/>
        <end position="110"/>
    </location>
</feature>
<keyword evidence="1" id="KW-0812">Transmembrane</keyword>
<name>A0A2M8IXX5_9RHOB</name>
<dbReference type="OrthoDB" id="8536716at2"/>
<feature type="transmembrane region" description="Helical" evidence="1">
    <location>
        <begin position="29"/>
        <end position="49"/>
    </location>
</feature>
<keyword evidence="1" id="KW-1133">Transmembrane helix</keyword>
<dbReference type="AlphaFoldDB" id="A0A2M8IXX5"/>
<evidence type="ECO:0000313" key="2">
    <source>
        <dbReference type="EMBL" id="PJE35389.1"/>
    </source>
</evidence>
<proteinExistence type="predicted"/>
<feature type="transmembrane region" description="Helical" evidence="1">
    <location>
        <begin position="58"/>
        <end position="81"/>
    </location>
</feature>
<dbReference type="InterPro" id="IPR021737">
    <property type="entry name" value="Phage_phiKZ_Orf197"/>
</dbReference>
<accession>A0A2M8IXX5</accession>
<dbReference type="RefSeq" id="WP_100163723.1">
    <property type="nucleotide sequence ID" value="NZ_PGTB01000094.1"/>
</dbReference>
<evidence type="ECO:0000256" key="1">
    <source>
        <dbReference type="SAM" id="Phobius"/>
    </source>
</evidence>
<dbReference type="Pfam" id="PF11750">
    <property type="entry name" value="DUF3307"/>
    <property type="match status" value="1"/>
</dbReference>
<feature type="transmembrane region" description="Helical" evidence="1">
    <location>
        <begin position="117"/>
        <end position="140"/>
    </location>
</feature>
<comment type="caution">
    <text evidence="2">The sequence shown here is derived from an EMBL/GenBank/DDBJ whole genome shotgun (WGS) entry which is preliminary data.</text>
</comment>
<protein>
    <submittedName>
        <fullName evidence="2">DUF3307 domain-containing protein</fullName>
    </submittedName>
</protein>
<feature type="transmembrane region" description="Helical" evidence="1">
    <location>
        <begin position="166"/>
        <end position="189"/>
    </location>
</feature>
<feature type="transmembrane region" description="Helical" evidence="1">
    <location>
        <begin position="201"/>
        <end position="226"/>
    </location>
</feature>
<reference evidence="2 3" key="1">
    <citation type="journal article" date="2018" name="Int. J. Syst. Evol. Microbiol.">
        <title>Pseudooceanicola lipolyticus sp. nov., a marine alphaproteobacterium, reclassification of Oceanicola flagellatus as Pseudooceanicola flagellatus comb. nov. and emended description of the genus Pseudooceanicola.</title>
        <authorList>
            <person name="Huang M.-M."/>
            <person name="Guo L.-L."/>
            <person name="Wu Y.-H."/>
            <person name="Lai Q.-L."/>
            <person name="Shao Z.-Z."/>
            <person name="Wang C.-S."/>
            <person name="Wu M."/>
            <person name="Xu X.-W."/>
        </authorList>
    </citation>
    <scope>NUCLEOTIDE SEQUENCE [LARGE SCALE GENOMIC DNA]</scope>
    <source>
        <strain evidence="2 3">157</strain>
    </source>
</reference>
<keyword evidence="3" id="KW-1185">Reference proteome</keyword>
<evidence type="ECO:0000313" key="3">
    <source>
        <dbReference type="Proteomes" id="UP000231553"/>
    </source>
</evidence>